<dbReference type="SUPFAM" id="SSF52540">
    <property type="entry name" value="P-loop containing nucleoside triphosphate hydrolases"/>
    <property type="match status" value="1"/>
</dbReference>
<dbReference type="AlphaFoldDB" id="A0A3M6UTJ9"/>
<evidence type="ECO:0000256" key="1">
    <source>
        <dbReference type="ARBA" id="ARBA00022705"/>
    </source>
</evidence>
<dbReference type="GO" id="GO:0005634">
    <property type="term" value="C:nucleus"/>
    <property type="evidence" value="ECO:0007669"/>
    <property type="project" value="TreeGrafter"/>
</dbReference>
<name>A0A3M6UTJ9_POCDA</name>
<dbReference type="GO" id="GO:0006260">
    <property type="term" value="P:DNA replication"/>
    <property type="evidence" value="ECO:0007669"/>
    <property type="project" value="UniProtKB-KW"/>
</dbReference>
<dbReference type="STRING" id="46731.A0A3M6UTJ9"/>
<evidence type="ECO:0000313" key="4">
    <source>
        <dbReference type="Proteomes" id="UP000275408"/>
    </source>
</evidence>
<dbReference type="PANTHER" id="PTHR23389:SF6">
    <property type="entry name" value="REPLICATION FACTOR C SUBUNIT 1"/>
    <property type="match status" value="1"/>
</dbReference>
<accession>A0A3M6UTJ9</accession>
<dbReference type="GO" id="GO:0005524">
    <property type="term" value="F:ATP binding"/>
    <property type="evidence" value="ECO:0007669"/>
    <property type="project" value="InterPro"/>
</dbReference>
<dbReference type="Gene3D" id="3.40.50.300">
    <property type="entry name" value="P-loop containing nucleotide triphosphate hydrolases"/>
    <property type="match status" value="1"/>
</dbReference>
<dbReference type="InterPro" id="IPR027417">
    <property type="entry name" value="P-loop_NTPase"/>
</dbReference>
<dbReference type="InterPro" id="IPR003959">
    <property type="entry name" value="ATPase_AAA_core"/>
</dbReference>
<evidence type="ECO:0000313" key="3">
    <source>
        <dbReference type="EMBL" id="RMX56970.1"/>
    </source>
</evidence>
<dbReference type="EMBL" id="RCHS01000759">
    <property type="protein sequence ID" value="RMX56970.1"/>
    <property type="molecule type" value="Genomic_DNA"/>
</dbReference>
<feature type="domain" description="ATPase AAA-type core" evidence="2">
    <location>
        <begin position="122"/>
        <end position="161"/>
    </location>
</feature>
<keyword evidence="4" id="KW-1185">Reference proteome</keyword>
<evidence type="ECO:0000259" key="2">
    <source>
        <dbReference type="Pfam" id="PF00004"/>
    </source>
</evidence>
<protein>
    <recommendedName>
        <fullName evidence="2">ATPase AAA-type core domain-containing protein</fullName>
    </recommendedName>
</protein>
<reference evidence="3 4" key="1">
    <citation type="journal article" date="2018" name="Sci. Rep.">
        <title>Comparative analysis of the Pocillopora damicornis genome highlights role of immune system in coral evolution.</title>
        <authorList>
            <person name="Cunning R."/>
            <person name="Bay R.A."/>
            <person name="Gillette P."/>
            <person name="Baker A.C."/>
            <person name="Traylor-Knowles N."/>
        </authorList>
    </citation>
    <scope>NUCLEOTIDE SEQUENCE [LARGE SCALE GENOMIC DNA]</scope>
    <source>
        <strain evidence="3">RSMAS</strain>
        <tissue evidence="3">Whole animal</tissue>
    </source>
</reference>
<dbReference type="GO" id="GO:0016887">
    <property type="term" value="F:ATP hydrolysis activity"/>
    <property type="evidence" value="ECO:0007669"/>
    <property type="project" value="InterPro"/>
</dbReference>
<dbReference type="GO" id="GO:0003677">
    <property type="term" value="F:DNA binding"/>
    <property type="evidence" value="ECO:0007669"/>
    <property type="project" value="TreeGrafter"/>
</dbReference>
<dbReference type="Pfam" id="PF00004">
    <property type="entry name" value="AAA"/>
    <property type="match status" value="1"/>
</dbReference>
<dbReference type="OrthoDB" id="446168at2759"/>
<proteinExistence type="predicted"/>
<dbReference type="PANTHER" id="PTHR23389">
    <property type="entry name" value="CHROMOSOME TRANSMISSION FIDELITY FACTOR 18"/>
    <property type="match status" value="1"/>
</dbReference>
<organism evidence="3 4">
    <name type="scientific">Pocillopora damicornis</name>
    <name type="common">Cauliflower coral</name>
    <name type="synonym">Millepora damicornis</name>
    <dbReference type="NCBI Taxonomy" id="46731"/>
    <lineage>
        <taxon>Eukaryota</taxon>
        <taxon>Metazoa</taxon>
        <taxon>Cnidaria</taxon>
        <taxon>Anthozoa</taxon>
        <taxon>Hexacorallia</taxon>
        <taxon>Scleractinia</taxon>
        <taxon>Astrocoeniina</taxon>
        <taxon>Pocilloporidae</taxon>
        <taxon>Pocillopora</taxon>
    </lineage>
</organism>
<dbReference type="Proteomes" id="UP000275408">
    <property type="component" value="Unassembled WGS sequence"/>
</dbReference>
<keyword evidence="1" id="KW-0235">DNA replication</keyword>
<comment type="caution">
    <text evidence="3">The sequence shown here is derived from an EMBL/GenBank/DDBJ whole genome shotgun (WGS) entry which is preliminary data.</text>
</comment>
<gene>
    <name evidence="3" type="ORF">pdam_00016956</name>
</gene>
<sequence>MWSEVSNLRAKLRSYEPTNKQTKEKIQRLAVEIALVLITQHSIKKCPNVTYHTCLLCPQDALTEADPLEDDLSSEGVGFKFSRGSQISLFSYLRNLARKLFTSDHILVPILYQDGSSFKAALLSSSPGVGKTTTATTLVCEELGFTYIEMNASDTRSKKIMEEHISHSLNNKIMDSFLTGCQISVRFGMTLILLRMLHSFSCLTKPTFHCRVSVVCTKIVKYYDDKLHFVTWILVLYP</sequence>